<dbReference type="GO" id="GO:0003676">
    <property type="term" value="F:nucleic acid binding"/>
    <property type="evidence" value="ECO:0007669"/>
    <property type="project" value="InterPro"/>
</dbReference>
<dbReference type="Pfam" id="PF02938">
    <property type="entry name" value="GAD"/>
    <property type="match status" value="1"/>
</dbReference>
<dbReference type="SUPFAM" id="SSF55681">
    <property type="entry name" value="Class II aaRS and biotin synthetases"/>
    <property type="match status" value="1"/>
</dbReference>
<dbReference type="InterPro" id="IPR012340">
    <property type="entry name" value="NA-bd_OB-fold"/>
</dbReference>
<protein>
    <recommendedName>
        <fullName evidence="7">Aminoacyl-transfer RNA synthetases class-II family profile domain-containing protein</fullName>
    </recommendedName>
</protein>
<evidence type="ECO:0000256" key="4">
    <source>
        <dbReference type="ARBA" id="ARBA00022840"/>
    </source>
</evidence>
<dbReference type="PRINTS" id="PR01042">
    <property type="entry name" value="TRNASYNTHASP"/>
</dbReference>
<evidence type="ECO:0000256" key="1">
    <source>
        <dbReference type="ARBA" id="ARBA00006303"/>
    </source>
</evidence>
<dbReference type="InterPro" id="IPR004364">
    <property type="entry name" value="Aa-tRNA-synt_II"/>
</dbReference>
<feature type="domain" description="Aminoacyl-transfer RNA synthetases class-II family profile" evidence="7">
    <location>
        <begin position="144"/>
        <end position="564"/>
    </location>
</feature>
<sequence>MNKFRTHNCSELTEKDIGKNIRLSGWIHRKRDHGNLLFLDIRDHFGITQCVIENKDKNFKILEKLKPESVILVAGDVVKRSKDTENKELKTGLIEVAIKNIEILSEASELPMPVFGEQEYPEDIRLKYRFIDLRRKEMHENIQLRSKILSFIRKKMLENNFLEFQTPILTASSPEGARDFLVPSRLHPGKFYALPQAPQQFKQMVMISGFDRYFQIAPCFRDEDGRADRSPGEHYQLDMEMAFVEQDDVFKVVEPIFYDLFIKFGKGKKVNKHPFPRITYKESLEKYGTDKPDLRNPIELVDVTKIFESDDVKLKIFKEIIRKKGIAKAIPVKNTSSKPRSFFDNLNNWAIAEGASGMAYITFEKSKNKIIGKGPISKFFSEKAILELIKTCKISEQDSIFFVCNEATEAIKFSGIARQKIGEELKLIDNTNFSFCWIIDYPMYQYDEKEKKIDFSHNPFSMPQINIKDFDKSDPLKILAYQYDLVCNGYELSSGAIRNHIPEYLFKVFNKVGYSKSMVEKNFSGMIKALSYGAPPHGGMAPGIDRIVMLLADKKNIREVTLFPMNQNAEDLLMEAPSEVTEKQLKELNIKIIKK</sequence>
<dbReference type="SUPFAM" id="SSF55261">
    <property type="entry name" value="GAD domain-like"/>
    <property type="match status" value="1"/>
</dbReference>
<dbReference type="Pfam" id="PF00152">
    <property type="entry name" value="tRNA-synt_2"/>
    <property type="match status" value="1"/>
</dbReference>
<dbReference type="InterPro" id="IPR004365">
    <property type="entry name" value="NA-bd_OB_tRNA"/>
</dbReference>
<accession>A0A381T7Z1</accession>
<dbReference type="InterPro" id="IPR002312">
    <property type="entry name" value="Asp/Asn-tRNA-synth_IIb"/>
</dbReference>
<dbReference type="InterPro" id="IPR047089">
    <property type="entry name" value="Asp-tRNA-ligase_1_N"/>
</dbReference>
<dbReference type="InterPro" id="IPR045864">
    <property type="entry name" value="aa-tRNA-synth_II/BPL/LPL"/>
</dbReference>
<dbReference type="PANTHER" id="PTHR22594">
    <property type="entry name" value="ASPARTYL/LYSYL-TRNA SYNTHETASE"/>
    <property type="match status" value="1"/>
</dbReference>
<dbReference type="InterPro" id="IPR004524">
    <property type="entry name" value="Asp-tRNA-ligase_1"/>
</dbReference>
<dbReference type="GO" id="GO:0005737">
    <property type="term" value="C:cytoplasm"/>
    <property type="evidence" value="ECO:0007669"/>
    <property type="project" value="InterPro"/>
</dbReference>
<dbReference type="Gene3D" id="3.30.930.10">
    <property type="entry name" value="Bira Bifunctional Protein, Domain 2"/>
    <property type="match status" value="1"/>
</dbReference>
<dbReference type="InterPro" id="IPR029351">
    <property type="entry name" value="GAD_dom"/>
</dbReference>
<dbReference type="GO" id="GO:0006422">
    <property type="term" value="P:aspartyl-tRNA aminoacylation"/>
    <property type="evidence" value="ECO:0007669"/>
    <property type="project" value="TreeGrafter"/>
</dbReference>
<keyword evidence="4" id="KW-0067">ATP-binding</keyword>
<dbReference type="GO" id="GO:0004815">
    <property type="term" value="F:aspartate-tRNA ligase activity"/>
    <property type="evidence" value="ECO:0007669"/>
    <property type="project" value="TreeGrafter"/>
</dbReference>
<dbReference type="PROSITE" id="PS50862">
    <property type="entry name" value="AA_TRNA_LIGASE_II"/>
    <property type="match status" value="1"/>
</dbReference>
<dbReference type="HAMAP" id="MF_00044">
    <property type="entry name" value="Asp_tRNA_synth_type1"/>
    <property type="match status" value="1"/>
</dbReference>
<comment type="similarity">
    <text evidence="1">Belongs to the class-II aminoacyl-tRNA synthetase family. Type 1 subfamily.</text>
</comment>
<dbReference type="NCBIfam" id="TIGR00459">
    <property type="entry name" value="aspS_bact"/>
    <property type="match status" value="1"/>
</dbReference>
<dbReference type="AlphaFoldDB" id="A0A381T7Z1"/>
<proteinExistence type="inferred from homology"/>
<evidence type="ECO:0000313" key="8">
    <source>
        <dbReference type="EMBL" id="SVA09883.1"/>
    </source>
</evidence>
<dbReference type="PANTHER" id="PTHR22594:SF5">
    <property type="entry name" value="ASPARTATE--TRNA LIGASE, MITOCHONDRIAL"/>
    <property type="match status" value="1"/>
</dbReference>
<dbReference type="InterPro" id="IPR006195">
    <property type="entry name" value="aa-tRNA-synth_II"/>
</dbReference>
<dbReference type="CDD" id="cd04317">
    <property type="entry name" value="EcAspRS_like_N"/>
    <property type="match status" value="1"/>
</dbReference>
<keyword evidence="6" id="KW-0030">Aminoacyl-tRNA synthetase</keyword>
<evidence type="ECO:0000256" key="6">
    <source>
        <dbReference type="ARBA" id="ARBA00023146"/>
    </source>
</evidence>
<dbReference type="Gene3D" id="3.30.1360.30">
    <property type="entry name" value="GAD-like domain"/>
    <property type="match status" value="1"/>
</dbReference>
<reference evidence="8" key="1">
    <citation type="submission" date="2018-05" db="EMBL/GenBank/DDBJ databases">
        <authorList>
            <person name="Lanie J.A."/>
            <person name="Ng W.-L."/>
            <person name="Kazmierczak K.M."/>
            <person name="Andrzejewski T.M."/>
            <person name="Davidsen T.M."/>
            <person name="Wayne K.J."/>
            <person name="Tettelin H."/>
            <person name="Glass J.I."/>
            <person name="Rusch D."/>
            <person name="Podicherti R."/>
            <person name="Tsui H.-C.T."/>
            <person name="Winkler M.E."/>
        </authorList>
    </citation>
    <scope>NUCLEOTIDE SEQUENCE</scope>
</reference>
<organism evidence="8">
    <name type="scientific">marine metagenome</name>
    <dbReference type="NCBI Taxonomy" id="408172"/>
    <lineage>
        <taxon>unclassified sequences</taxon>
        <taxon>metagenomes</taxon>
        <taxon>ecological metagenomes</taxon>
    </lineage>
</organism>
<evidence type="ECO:0000256" key="5">
    <source>
        <dbReference type="ARBA" id="ARBA00022917"/>
    </source>
</evidence>
<dbReference type="Gene3D" id="2.40.50.140">
    <property type="entry name" value="Nucleic acid-binding proteins"/>
    <property type="match status" value="1"/>
</dbReference>
<dbReference type="NCBIfam" id="NF001750">
    <property type="entry name" value="PRK00476.1"/>
    <property type="match status" value="1"/>
</dbReference>
<dbReference type="InterPro" id="IPR004115">
    <property type="entry name" value="GAD-like_sf"/>
</dbReference>
<dbReference type="GO" id="GO:0005524">
    <property type="term" value="F:ATP binding"/>
    <property type="evidence" value="ECO:0007669"/>
    <property type="project" value="UniProtKB-KW"/>
</dbReference>
<keyword evidence="3" id="KW-0547">Nucleotide-binding</keyword>
<keyword evidence="5" id="KW-0648">Protein biosynthesis</keyword>
<keyword evidence="2" id="KW-0436">Ligase</keyword>
<name>A0A381T7Z1_9ZZZZ</name>
<dbReference type="Pfam" id="PF01336">
    <property type="entry name" value="tRNA_anti-codon"/>
    <property type="match status" value="1"/>
</dbReference>
<evidence type="ECO:0000256" key="2">
    <source>
        <dbReference type="ARBA" id="ARBA00022598"/>
    </source>
</evidence>
<gene>
    <name evidence="8" type="ORF">METZ01_LOCUS62737</name>
</gene>
<dbReference type="EMBL" id="UINC01003863">
    <property type="protein sequence ID" value="SVA09883.1"/>
    <property type="molecule type" value="Genomic_DNA"/>
</dbReference>
<evidence type="ECO:0000256" key="3">
    <source>
        <dbReference type="ARBA" id="ARBA00022741"/>
    </source>
</evidence>
<evidence type="ECO:0000259" key="7">
    <source>
        <dbReference type="PROSITE" id="PS50862"/>
    </source>
</evidence>
<dbReference type="SUPFAM" id="SSF50249">
    <property type="entry name" value="Nucleic acid-binding proteins"/>
    <property type="match status" value="1"/>
</dbReference>